<dbReference type="Pfam" id="PF25568">
    <property type="entry name" value="AAA_lid_At3g28540"/>
    <property type="match status" value="1"/>
</dbReference>
<evidence type="ECO:0000259" key="7">
    <source>
        <dbReference type="SMART" id="SM00382"/>
    </source>
</evidence>
<dbReference type="PANTHER" id="PTHR23070">
    <property type="entry name" value="BCS1 AAA-TYPE ATPASE"/>
    <property type="match status" value="1"/>
</dbReference>
<dbReference type="InterPro" id="IPR003960">
    <property type="entry name" value="ATPase_AAA_CS"/>
</dbReference>
<dbReference type="Gene3D" id="3.40.50.300">
    <property type="entry name" value="P-loop containing nucleotide triphosphate hydrolases"/>
    <property type="match status" value="1"/>
</dbReference>
<dbReference type="GO" id="GO:0005524">
    <property type="term" value="F:ATP binding"/>
    <property type="evidence" value="ECO:0007669"/>
    <property type="project" value="UniProtKB-KW"/>
</dbReference>
<comment type="catalytic activity">
    <reaction evidence="4">
        <text>ATP + H2O = ADP + phosphate + H(+)</text>
        <dbReference type="Rhea" id="RHEA:13065"/>
        <dbReference type="ChEBI" id="CHEBI:15377"/>
        <dbReference type="ChEBI" id="CHEBI:15378"/>
        <dbReference type="ChEBI" id="CHEBI:30616"/>
        <dbReference type="ChEBI" id="CHEBI:43474"/>
        <dbReference type="ChEBI" id="CHEBI:456216"/>
    </reaction>
</comment>
<evidence type="ECO:0000256" key="5">
    <source>
        <dbReference type="RuleBase" id="RU003651"/>
    </source>
</evidence>
<dbReference type="OrthoDB" id="10251412at2759"/>
<dbReference type="Proteomes" id="UP000195402">
    <property type="component" value="Unassembled WGS sequence"/>
</dbReference>
<feature type="compositionally biased region" description="Acidic residues" evidence="6">
    <location>
        <begin position="466"/>
        <end position="505"/>
    </location>
</feature>
<evidence type="ECO:0000256" key="3">
    <source>
        <dbReference type="ARBA" id="ARBA00022842"/>
    </source>
</evidence>
<feature type="domain" description="AAA+ ATPase" evidence="7">
    <location>
        <begin position="233"/>
        <end position="384"/>
    </location>
</feature>
<keyword evidence="5" id="KW-0067">ATP-binding</keyword>
<dbReference type="Pfam" id="PF00004">
    <property type="entry name" value="AAA"/>
    <property type="match status" value="1"/>
</dbReference>
<evidence type="ECO:0000313" key="9">
    <source>
        <dbReference type="Proteomes" id="UP000195402"/>
    </source>
</evidence>
<sequence length="514" mass="59088">MINLLLDWKSMGSLFATLMFIRTAVRDFLPPEVIQVVQHFFVNIFSYLQPKMVSIQIQEFENGYNNDIFDSVQCYLSDNCFYSAQHLKLSRLKNSTNLSYTMIPNQSIQDIFNNGINFKWSFHVTDSGKGYTNTKMCYFQLSFHSKYKQIVHTSYLPHIMSQAGIIKFKNRGKKLYSNQNVNLNGNWSAVAYFTHPSTFDTIAMDPILKQEIKDDLKKFINRREYYNRVGRAWKRGYLLYGPPGTGKTSLIAAIANFLEFDIYDLELTAVKTNSQLKKLLISTTSKSVIVVEDIDCSLDLSNRKNTNKSNGNINSNTNQSTGDIGSTFGSSVSLSGVLNFVDGLWSSCGGERLIIFTTNHKEKLDPALLRPGRMDKQINLSYCDMESFKILVKNYLKIEEHEIMKEVEKMLGLVKMTPADVAEFFMSCDEDAEMGLKNVVKEMKKRLILQSQKEEKKEEMKKEEKGEEDEDEEKNEEEDEEKNEEEDDSEEEEEYGEYVESEDEEGVRICGGII</sequence>
<dbReference type="InterPro" id="IPR025753">
    <property type="entry name" value="AAA_N_dom"/>
</dbReference>
<dbReference type="Pfam" id="PF14363">
    <property type="entry name" value="AAA_assoc"/>
    <property type="match status" value="1"/>
</dbReference>
<protein>
    <submittedName>
        <fullName evidence="8">AAA+ ATPase domain</fullName>
    </submittedName>
</protein>
<gene>
    <name evidence="8" type="ORF">BVC80_8947g8</name>
</gene>
<dbReference type="GO" id="GO:0016887">
    <property type="term" value="F:ATP hydrolysis activity"/>
    <property type="evidence" value="ECO:0007669"/>
    <property type="project" value="InterPro"/>
</dbReference>
<accession>A0A200QRC9</accession>
<comment type="similarity">
    <text evidence="2">Belongs to the AAA ATPase family. BCS1 subfamily.</text>
</comment>
<dbReference type="Gene3D" id="6.10.280.40">
    <property type="match status" value="1"/>
</dbReference>
<evidence type="ECO:0000256" key="1">
    <source>
        <dbReference type="ARBA" id="ARBA00001946"/>
    </source>
</evidence>
<dbReference type="InterPro" id="IPR027417">
    <property type="entry name" value="P-loop_NTPase"/>
</dbReference>
<dbReference type="InterPro" id="IPR003959">
    <property type="entry name" value="ATPase_AAA_core"/>
</dbReference>
<dbReference type="CDD" id="cd19510">
    <property type="entry name" value="RecA-like_BCS1"/>
    <property type="match status" value="1"/>
</dbReference>
<comment type="cofactor">
    <cofactor evidence="1">
        <name>Mg(2+)</name>
        <dbReference type="ChEBI" id="CHEBI:18420"/>
    </cofactor>
</comment>
<organism evidence="8 9">
    <name type="scientific">Macleaya cordata</name>
    <name type="common">Five-seeded plume-poppy</name>
    <name type="synonym">Bocconia cordata</name>
    <dbReference type="NCBI Taxonomy" id="56857"/>
    <lineage>
        <taxon>Eukaryota</taxon>
        <taxon>Viridiplantae</taxon>
        <taxon>Streptophyta</taxon>
        <taxon>Embryophyta</taxon>
        <taxon>Tracheophyta</taxon>
        <taxon>Spermatophyta</taxon>
        <taxon>Magnoliopsida</taxon>
        <taxon>Ranunculales</taxon>
        <taxon>Papaveraceae</taxon>
        <taxon>Papaveroideae</taxon>
        <taxon>Macleaya</taxon>
    </lineage>
</organism>
<keyword evidence="9" id="KW-1185">Reference proteome</keyword>
<evidence type="ECO:0000313" key="8">
    <source>
        <dbReference type="EMBL" id="OVA13027.1"/>
    </source>
</evidence>
<feature type="compositionally biased region" description="Basic and acidic residues" evidence="6">
    <location>
        <begin position="452"/>
        <end position="465"/>
    </location>
</feature>
<evidence type="ECO:0000256" key="2">
    <source>
        <dbReference type="ARBA" id="ARBA00007448"/>
    </source>
</evidence>
<dbReference type="InterPro" id="IPR003593">
    <property type="entry name" value="AAA+_ATPase"/>
</dbReference>
<feature type="region of interest" description="Disordered" evidence="6">
    <location>
        <begin position="451"/>
        <end position="514"/>
    </location>
</feature>
<evidence type="ECO:0000256" key="4">
    <source>
        <dbReference type="ARBA" id="ARBA00049360"/>
    </source>
</evidence>
<dbReference type="AlphaFoldDB" id="A0A200QRC9"/>
<keyword evidence="5" id="KW-0547">Nucleotide-binding</keyword>
<dbReference type="SMART" id="SM00382">
    <property type="entry name" value="AAA"/>
    <property type="match status" value="1"/>
</dbReference>
<dbReference type="GO" id="GO:0006950">
    <property type="term" value="P:response to stress"/>
    <property type="evidence" value="ECO:0007669"/>
    <property type="project" value="UniProtKB-ARBA"/>
</dbReference>
<dbReference type="InParanoid" id="A0A200QRC9"/>
<dbReference type="EMBL" id="MVGT01001243">
    <property type="protein sequence ID" value="OVA13027.1"/>
    <property type="molecule type" value="Genomic_DNA"/>
</dbReference>
<name>A0A200QRC9_MACCD</name>
<comment type="caution">
    <text evidence="8">The sequence shown here is derived from an EMBL/GenBank/DDBJ whole genome shotgun (WGS) entry which is preliminary data.</text>
</comment>
<dbReference type="InterPro" id="IPR058017">
    <property type="entry name" value="At3g28540-like_C"/>
</dbReference>
<dbReference type="PROSITE" id="PS00674">
    <property type="entry name" value="AAA"/>
    <property type="match status" value="1"/>
</dbReference>
<dbReference type="SUPFAM" id="SSF52540">
    <property type="entry name" value="P-loop containing nucleoside triphosphate hydrolases"/>
    <property type="match status" value="1"/>
</dbReference>
<dbReference type="STRING" id="56857.A0A200QRC9"/>
<dbReference type="InterPro" id="IPR050747">
    <property type="entry name" value="Mitochondrial_chaperone_BCS1"/>
</dbReference>
<evidence type="ECO:0000256" key="6">
    <source>
        <dbReference type="SAM" id="MobiDB-lite"/>
    </source>
</evidence>
<proteinExistence type="inferred from homology"/>
<keyword evidence="3" id="KW-0460">Magnesium</keyword>
<reference evidence="8 9" key="1">
    <citation type="journal article" date="2017" name="Mol. Plant">
        <title>The Genome of Medicinal Plant Macleaya cordata Provides New Insights into Benzylisoquinoline Alkaloids Metabolism.</title>
        <authorList>
            <person name="Liu X."/>
            <person name="Liu Y."/>
            <person name="Huang P."/>
            <person name="Ma Y."/>
            <person name="Qing Z."/>
            <person name="Tang Q."/>
            <person name="Cao H."/>
            <person name="Cheng P."/>
            <person name="Zheng Y."/>
            <person name="Yuan Z."/>
            <person name="Zhou Y."/>
            <person name="Liu J."/>
            <person name="Tang Z."/>
            <person name="Zhuo Y."/>
            <person name="Zhang Y."/>
            <person name="Yu L."/>
            <person name="Huang J."/>
            <person name="Yang P."/>
            <person name="Peng Q."/>
            <person name="Zhang J."/>
            <person name="Jiang W."/>
            <person name="Zhang Z."/>
            <person name="Lin K."/>
            <person name="Ro D.K."/>
            <person name="Chen X."/>
            <person name="Xiong X."/>
            <person name="Shang Y."/>
            <person name="Huang S."/>
            <person name="Zeng J."/>
        </authorList>
    </citation>
    <scope>NUCLEOTIDE SEQUENCE [LARGE SCALE GENOMIC DNA]</scope>
    <source>
        <strain evidence="9">cv. BLH2017</strain>
        <tissue evidence="8">Root</tissue>
    </source>
</reference>